<protein>
    <recommendedName>
        <fullName evidence="2">DNA-binding transcriptional regulator NtrC</fullName>
    </recommendedName>
    <alternativeName>
        <fullName evidence="14">Nitrogen regulation protein NR(I)</fullName>
    </alternativeName>
    <alternativeName>
        <fullName evidence="15">Nitrogen regulator I</fullName>
    </alternativeName>
</protein>
<dbReference type="OrthoDB" id="9803970at2"/>
<keyword evidence="13" id="KW-0535">Nitrogen fixation</keyword>
<dbReference type="PROSITE" id="PS50045">
    <property type="entry name" value="SIGMA54_INTERACT_4"/>
    <property type="match status" value="1"/>
</dbReference>
<gene>
    <name evidence="20" type="ORF">C1280_13140</name>
</gene>
<evidence type="ECO:0000313" key="21">
    <source>
        <dbReference type="Proteomes" id="UP000245802"/>
    </source>
</evidence>
<keyword evidence="11" id="KW-0010">Activator</keyword>
<evidence type="ECO:0000256" key="6">
    <source>
        <dbReference type="ARBA" id="ARBA00022741"/>
    </source>
</evidence>
<dbReference type="KEGG" id="gog:C1280_13140"/>
<evidence type="ECO:0000256" key="13">
    <source>
        <dbReference type="ARBA" id="ARBA00023231"/>
    </source>
</evidence>
<keyword evidence="7" id="KW-0067">ATP-binding</keyword>
<dbReference type="InterPro" id="IPR002197">
    <property type="entry name" value="HTH_Fis"/>
</dbReference>
<evidence type="ECO:0000256" key="12">
    <source>
        <dbReference type="ARBA" id="ARBA00023163"/>
    </source>
</evidence>
<dbReference type="AlphaFoldDB" id="A0A2Z3H2A6"/>
<organism evidence="20 21">
    <name type="scientific">Gemmata obscuriglobus</name>
    <dbReference type="NCBI Taxonomy" id="114"/>
    <lineage>
        <taxon>Bacteria</taxon>
        <taxon>Pseudomonadati</taxon>
        <taxon>Planctomycetota</taxon>
        <taxon>Planctomycetia</taxon>
        <taxon>Gemmatales</taxon>
        <taxon>Gemmataceae</taxon>
        <taxon>Gemmata</taxon>
    </lineage>
</organism>
<evidence type="ECO:0000313" key="20">
    <source>
        <dbReference type="EMBL" id="AWM37847.1"/>
    </source>
</evidence>
<dbReference type="FunFam" id="3.40.50.300:FF:000006">
    <property type="entry name" value="DNA-binding transcriptional regulator NtrC"/>
    <property type="match status" value="1"/>
</dbReference>
<comment type="subcellular location">
    <subcellularLocation>
        <location evidence="1">Cytoplasm</location>
    </subcellularLocation>
</comment>
<dbReference type="InterPro" id="IPR009057">
    <property type="entry name" value="Homeodomain-like_sf"/>
</dbReference>
<dbReference type="InterPro" id="IPR003593">
    <property type="entry name" value="AAA+_ATPase"/>
</dbReference>
<dbReference type="InterPro" id="IPR011006">
    <property type="entry name" value="CheY-like_superfamily"/>
</dbReference>
<dbReference type="Pfam" id="PF00158">
    <property type="entry name" value="Sigma54_activat"/>
    <property type="match status" value="1"/>
</dbReference>
<evidence type="ECO:0000256" key="8">
    <source>
        <dbReference type="ARBA" id="ARBA00023012"/>
    </source>
</evidence>
<dbReference type="PROSITE" id="PS50110">
    <property type="entry name" value="RESPONSE_REGULATORY"/>
    <property type="match status" value="1"/>
</dbReference>
<dbReference type="SUPFAM" id="SSF46689">
    <property type="entry name" value="Homeodomain-like"/>
    <property type="match status" value="1"/>
</dbReference>
<dbReference type="Gene3D" id="1.10.8.60">
    <property type="match status" value="1"/>
</dbReference>
<feature type="region of interest" description="Disordered" evidence="17">
    <location>
        <begin position="471"/>
        <end position="490"/>
    </location>
</feature>
<keyword evidence="3" id="KW-0963">Cytoplasm</keyword>
<keyword evidence="9" id="KW-0805">Transcription regulation</keyword>
<dbReference type="SMART" id="SM00382">
    <property type="entry name" value="AAA"/>
    <property type="match status" value="1"/>
</dbReference>
<evidence type="ECO:0000256" key="7">
    <source>
        <dbReference type="ARBA" id="ARBA00022840"/>
    </source>
</evidence>
<dbReference type="GO" id="GO:0006355">
    <property type="term" value="P:regulation of DNA-templated transcription"/>
    <property type="evidence" value="ECO:0007669"/>
    <property type="project" value="InterPro"/>
</dbReference>
<dbReference type="GO" id="GO:0043565">
    <property type="term" value="F:sequence-specific DNA binding"/>
    <property type="evidence" value="ECO:0007669"/>
    <property type="project" value="InterPro"/>
</dbReference>
<evidence type="ECO:0000259" key="18">
    <source>
        <dbReference type="PROSITE" id="PS50045"/>
    </source>
</evidence>
<keyword evidence="4" id="KW-0678">Repressor</keyword>
<evidence type="ECO:0000256" key="16">
    <source>
        <dbReference type="PROSITE-ProRule" id="PRU00169"/>
    </source>
</evidence>
<dbReference type="Gene3D" id="3.40.50.300">
    <property type="entry name" value="P-loop containing nucleotide triphosphate hydrolases"/>
    <property type="match status" value="1"/>
</dbReference>
<keyword evidence="12" id="KW-0804">Transcription</keyword>
<dbReference type="PRINTS" id="PR01590">
    <property type="entry name" value="HTHFIS"/>
</dbReference>
<dbReference type="Gene3D" id="3.40.50.2300">
    <property type="match status" value="1"/>
</dbReference>
<dbReference type="Pfam" id="PF00072">
    <property type="entry name" value="Response_reg"/>
    <property type="match status" value="1"/>
</dbReference>
<keyword evidence="6" id="KW-0547">Nucleotide-binding</keyword>
<dbReference type="InterPro" id="IPR001789">
    <property type="entry name" value="Sig_transdc_resp-reg_receiver"/>
</dbReference>
<dbReference type="InterPro" id="IPR025944">
    <property type="entry name" value="Sigma_54_int_dom_CS"/>
</dbReference>
<feature type="domain" description="Response regulatory" evidence="19">
    <location>
        <begin position="3"/>
        <end position="117"/>
    </location>
</feature>
<dbReference type="PANTHER" id="PTHR32071:SF95">
    <property type="entry name" value="DNA-BINDING TRANSCRIPTIONAL REGULATOR NTRC"/>
    <property type="match status" value="1"/>
</dbReference>
<dbReference type="InterPro" id="IPR027417">
    <property type="entry name" value="P-loop_NTPase"/>
</dbReference>
<dbReference type="InterPro" id="IPR025662">
    <property type="entry name" value="Sigma_54_int_dom_ATP-bd_1"/>
</dbReference>
<dbReference type="SUPFAM" id="SSF52540">
    <property type="entry name" value="P-loop containing nucleoside triphosphate hydrolases"/>
    <property type="match status" value="1"/>
</dbReference>
<sequence length="490" mass="52778">MPKVLIIDDEPGILYSLKSALERGDTAVATAATAKQGLATVARERPDAVILDVRLPDMSGLDAFLLIRETDPRLPVIVITAHGSTETAIEATKRGAFEYLLKPIDLHQLDEVLGRAFEMRLAQVAPTASGDAPPPEDSADTEQIVGQCPAMLDVYKAIGRIAPQDVPVLILGESGTGKELVARALYLHSPRSDKPFVAINCAAIPDALLESELFGHEKGAFTGADRRRVGKFEQAQGGTVFLDEIGDMPPAAQAKMLRLLQDQRFERVGGNESVQTDVRVIAATNRDLSALVRDSKFREDLLYRLNSFTVTLPPLRDRTGDIEPLVSHFVTAANRKLKKNVRGVDAAALAVLESHRWPGNVRELQNAMRYAVVQAVGEVITPDCLPASLRGAAAPPGDALELTALITSLLRVGATDIYRQVTHTVDRALLTAVLEHVHGNQKQAADRLGISRTTLRAKLQTLGLGVEKHVRSVDGSEDPGGVSPDSVATE</sequence>
<evidence type="ECO:0000256" key="2">
    <source>
        <dbReference type="ARBA" id="ARBA00019059"/>
    </source>
</evidence>
<evidence type="ECO:0000256" key="1">
    <source>
        <dbReference type="ARBA" id="ARBA00004496"/>
    </source>
</evidence>
<dbReference type="PANTHER" id="PTHR32071">
    <property type="entry name" value="TRANSCRIPTIONAL REGULATORY PROTEIN"/>
    <property type="match status" value="1"/>
</dbReference>
<keyword evidence="21" id="KW-1185">Reference proteome</keyword>
<dbReference type="EMBL" id="CP025958">
    <property type="protein sequence ID" value="AWM37847.1"/>
    <property type="molecule type" value="Genomic_DNA"/>
</dbReference>
<keyword evidence="10" id="KW-0238">DNA-binding</keyword>
<proteinExistence type="predicted"/>
<dbReference type="GO" id="GO:0005524">
    <property type="term" value="F:ATP binding"/>
    <property type="evidence" value="ECO:0007669"/>
    <property type="project" value="UniProtKB-KW"/>
</dbReference>
<dbReference type="SUPFAM" id="SSF52172">
    <property type="entry name" value="CheY-like"/>
    <property type="match status" value="1"/>
</dbReference>
<evidence type="ECO:0000256" key="5">
    <source>
        <dbReference type="ARBA" id="ARBA00022553"/>
    </source>
</evidence>
<dbReference type="Pfam" id="PF02954">
    <property type="entry name" value="HTH_8"/>
    <property type="match status" value="1"/>
</dbReference>
<dbReference type="InterPro" id="IPR025943">
    <property type="entry name" value="Sigma_54_int_dom_ATP-bd_2"/>
</dbReference>
<evidence type="ECO:0000256" key="10">
    <source>
        <dbReference type="ARBA" id="ARBA00023125"/>
    </source>
</evidence>
<dbReference type="PROSITE" id="PS00676">
    <property type="entry name" value="SIGMA54_INTERACT_2"/>
    <property type="match status" value="1"/>
</dbReference>
<evidence type="ECO:0000256" key="15">
    <source>
        <dbReference type="ARBA" id="ARBA00031910"/>
    </source>
</evidence>
<evidence type="ECO:0000256" key="17">
    <source>
        <dbReference type="SAM" id="MobiDB-lite"/>
    </source>
</evidence>
<evidence type="ECO:0000256" key="11">
    <source>
        <dbReference type="ARBA" id="ARBA00023159"/>
    </source>
</evidence>
<evidence type="ECO:0000256" key="14">
    <source>
        <dbReference type="ARBA" id="ARBA00029881"/>
    </source>
</evidence>
<keyword evidence="8" id="KW-0902">Two-component regulatory system</keyword>
<feature type="domain" description="Sigma-54 factor interaction" evidence="18">
    <location>
        <begin position="144"/>
        <end position="373"/>
    </location>
</feature>
<evidence type="ECO:0000259" key="19">
    <source>
        <dbReference type="PROSITE" id="PS50110"/>
    </source>
</evidence>
<dbReference type="InterPro" id="IPR058031">
    <property type="entry name" value="AAA_lid_NorR"/>
</dbReference>
<evidence type="ECO:0000256" key="3">
    <source>
        <dbReference type="ARBA" id="ARBA00022490"/>
    </source>
</evidence>
<reference evidence="20 21" key="1">
    <citation type="submission" date="2018-01" db="EMBL/GenBank/DDBJ databases">
        <title>G. obscuriglobus.</title>
        <authorList>
            <person name="Franke J."/>
            <person name="Blomberg W."/>
            <person name="Selmecki A."/>
        </authorList>
    </citation>
    <scope>NUCLEOTIDE SEQUENCE [LARGE SCALE GENOMIC DNA]</scope>
    <source>
        <strain evidence="20 21">DSM 5831</strain>
    </source>
</reference>
<dbReference type="PROSITE" id="PS00688">
    <property type="entry name" value="SIGMA54_INTERACT_3"/>
    <property type="match status" value="1"/>
</dbReference>
<dbReference type="Proteomes" id="UP000245802">
    <property type="component" value="Chromosome"/>
</dbReference>
<dbReference type="GO" id="GO:0000160">
    <property type="term" value="P:phosphorelay signal transduction system"/>
    <property type="evidence" value="ECO:0007669"/>
    <property type="project" value="UniProtKB-KW"/>
</dbReference>
<feature type="modified residue" description="4-aspartylphosphate" evidence="16">
    <location>
        <position position="52"/>
    </location>
</feature>
<name>A0A2Z3H2A6_9BACT</name>
<dbReference type="Pfam" id="PF25601">
    <property type="entry name" value="AAA_lid_14"/>
    <property type="match status" value="1"/>
</dbReference>
<evidence type="ECO:0000256" key="4">
    <source>
        <dbReference type="ARBA" id="ARBA00022491"/>
    </source>
</evidence>
<accession>A0A2Z3H2A6</accession>
<dbReference type="CDD" id="cd00009">
    <property type="entry name" value="AAA"/>
    <property type="match status" value="1"/>
</dbReference>
<dbReference type="GO" id="GO:0005737">
    <property type="term" value="C:cytoplasm"/>
    <property type="evidence" value="ECO:0007669"/>
    <property type="project" value="UniProtKB-SubCell"/>
</dbReference>
<dbReference type="Gene3D" id="1.10.10.60">
    <property type="entry name" value="Homeodomain-like"/>
    <property type="match status" value="1"/>
</dbReference>
<dbReference type="PROSITE" id="PS00675">
    <property type="entry name" value="SIGMA54_INTERACT_1"/>
    <property type="match status" value="1"/>
</dbReference>
<dbReference type="InterPro" id="IPR002078">
    <property type="entry name" value="Sigma_54_int"/>
</dbReference>
<keyword evidence="5 16" id="KW-0597">Phosphoprotein</keyword>
<evidence type="ECO:0000256" key="9">
    <source>
        <dbReference type="ARBA" id="ARBA00023015"/>
    </source>
</evidence>
<dbReference type="SMART" id="SM00448">
    <property type="entry name" value="REC"/>
    <property type="match status" value="1"/>
</dbReference>
<dbReference type="RefSeq" id="WP_010040554.1">
    <property type="nucleotide sequence ID" value="NZ_CP025958.1"/>
</dbReference>